<dbReference type="InterPro" id="IPR052709">
    <property type="entry name" value="Transposase-MT_Hybrid"/>
</dbReference>
<gene>
    <name evidence="1" type="primary">Necator_chrX.g22280</name>
    <name evidence="1" type="ORF">RB195_022119</name>
</gene>
<keyword evidence="2" id="KW-1185">Reference proteome</keyword>
<protein>
    <submittedName>
        <fullName evidence="1">Uncharacterized protein</fullName>
    </submittedName>
</protein>
<dbReference type="PANTHER" id="PTHR46060:SF2">
    <property type="entry name" value="HISTONE-LYSINE N-METHYLTRANSFERASE SETMAR"/>
    <property type="match status" value="1"/>
</dbReference>
<proteinExistence type="predicted"/>
<dbReference type="PANTHER" id="PTHR46060">
    <property type="entry name" value="MARINER MOS1 TRANSPOSASE-LIKE PROTEIN"/>
    <property type="match status" value="1"/>
</dbReference>
<comment type="caution">
    <text evidence="1">The sequence shown here is derived from an EMBL/GenBank/DDBJ whole genome shotgun (WGS) entry which is preliminary data.</text>
</comment>
<organism evidence="1 2">
    <name type="scientific">Necator americanus</name>
    <name type="common">Human hookworm</name>
    <dbReference type="NCBI Taxonomy" id="51031"/>
    <lineage>
        <taxon>Eukaryota</taxon>
        <taxon>Metazoa</taxon>
        <taxon>Ecdysozoa</taxon>
        <taxon>Nematoda</taxon>
        <taxon>Chromadorea</taxon>
        <taxon>Rhabditida</taxon>
        <taxon>Rhabditina</taxon>
        <taxon>Rhabditomorpha</taxon>
        <taxon>Strongyloidea</taxon>
        <taxon>Ancylostomatidae</taxon>
        <taxon>Bunostominae</taxon>
        <taxon>Necator</taxon>
    </lineage>
</organism>
<evidence type="ECO:0000313" key="1">
    <source>
        <dbReference type="EMBL" id="KAK6760926.1"/>
    </source>
</evidence>
<name>A0ABR1EE25_NECAM</name>
<dbReference type="EMBL" id="JAVFWL010000006">
    <property type="protein sequence ID" value="KAK6760926.1"/>
    <property type="molecule type" value="Genomic_DNA"/>
</dbReference>
<dbReference type="Proteomes" id="UP001303046">
    <property type="component" value="Unassembled WGS sequence"/>
</dbReference>
<sequence>MGSLGVGRIFQVVQKPTLRLPFSDLAFVSTLPEDYLPELVRENIGRVKWDEFRRDADEVLEEDAIPKAPLWKQSLKLLKILLPHVGLNALLLSYIAMGAIMFIWLEADHELQSRKEKLHKIYRMYDKIINESTMMCSGTVYNSSQVDLRLRPLLRILSRTHEYDDRFTENGQLWNDVEDNMTTRWSFAAAVLYALTVITSTEQIGQGHHYYQDCRALFRFEDKPRSGCSLTVEDSAIVDVVKDGPEINTRSLATRLRCSHSTVVSRLQALGCRKVLARWTPHTLTDGTWFTQVSICQSLLRPHRKEFLEDLITGDESRVLYGSNAPCCVAPSKRRPADASQIGPPPLEAPHLLLLGFEENAVL</sequence>
<dbReference type="SUPFAM" id="SSF81324">
    <property type="entry name" value="Voltage-gated potassium channels"/>
    <property type="match status" value="1"/>
</dbReference>
<accession>A0ABR1EE25</accession>
<evidence type="ECO:0000313" key="2">
    <source>
        <dbReference type="Proteomes" id="UP001303046"/>
    </source>
</evidence>
<reference evidence="1 2" key="1">
    <citation type="submission" date="2023-08" db="EMBL/GenBank/DDBJ databases">
        <title>A Necator americanus chromosomal reference genome.</title>
        <authorList>
            <person name="Ilik V."/>
            <person name="Petrzelkova K.J."/>
            <person name="Pardy F."/>
            <person name="Fuh T."/>
            <person name="Niatou-Singa F.S."/>
            <person name="Gouil Q."/>
            <person name="Baker L."/>
            <person name="Ritchie M.E."/>
            <person name="Jex A.R."/>
            <person name="Gazzola D."/>
            <person name="Li H."/>
            <person name="Toshio Fujiwara R."/>
            <person name="Zhan B."/>
            <person name="Aroian R.V."/>
            <person name="Pafco B."/>
            <person name="Schwarz E.M."/>
        </authorList>
    </citation>
    <scope>NUCLEOTIDE SEQUENCE [LARGE SCALE GENOMIC DNA]</scope>
    <source>
        <strain evidence="1 2">Aroian</strain>
        <tissue evidence="1">Whole animal</tissue>
    </source>
</reference>
<dbReference type="Gene3D" id="1.10.287.70">
    <property type="match status" value="1"/>
</dbReference>